<evidence type="ECO:0000256" key="4">
    <source>
        <dbReference type="ARBA" id="ARBA00022741"/>
    </source>
</evidence>
<dbReference type="GO" id="GO:0006281">
    <property type="term" value="P:DNA repair"/>
    <property type="evidence" value="ECO:0007669"/>
    <property type="project" value="UniProtKB-KW"/>
</dbReference>
<dbReference type="CDD" id="cd18793">
    <property type="entry name" value="SF2_C_SNF"/>
    <property type="match status" value="1"/>
</dbReference>
<dbReference type="SUPFAM" id="SSF57850">
    <property type="entry name" value="RING/U-box"/>
    <property type="match status" value="1"/>
</dbReference>
<dbReference type="InterPro" id="IPR014905">
    <property type="entry name" value="HIRAN"/>
</dbReference>
<evidence type="ECO:0000313" key="19">
    <source>
        <dbReference type="Proteomes" id="UP000277212"/>
    </source>
</evidence>
<dbReference type="InterPro" id="IPR038718">
    <property type="entry name" value="SNF2-like_sf"/>
</dbReference>
<evidence type="ECO:0000256" key="7">
    <source>
        <dbReference type="ARBA" id="ARBA00022801"/>
    </source>
</evidence>
<feature type="region of interest" description="Disordered" evidence="14">
    <location>
        <begin position="204"/>
        <end position="223"/>
    </location>
</feature>
<dbReference type="CDD" id="cd18008">
    <property type="entry name" value="DEXDc_SHPRH-like"/>
    <property type="match status" value="1"/>
</dbReference>
<dbReference type="Pfam" id="PF08797">
    <property type="entry name" value="HIRAN"/>
    <property type="match status" value="1"/>
</dbReference>
<keyword evidence="10" id="KW-0067">ATP-binding</keyword>
<keyword evidence="19" id="KW-1185">Reference proteome</keyword>
<sequence length="1566" mass="177982">MSFNDPQEPPAKKRRFFVDPSEASSDPALPSNLDSSPLQPRKRFFKDEDDGVKLEQDDRDELVERSANGTSQQSQPPPPSDVQQESSSVSFDQETFEAFIGDKVSSDVLSAIRDHCGNNLERAVNMYFDGTYKKFTKKPSLSTPSRPIAASSSRSPSAITERPKPTISQKRMPNFRYIGAFGAEGWATRSGTNLLKHGDIVKIERHKPLPPPPAKVKGKFGSVTPSRANNLTSKRVDIVVRFTTQSGTEIGRLSKDTAKWVSTLIDQKVCKFEGTCVYIPERLRTSDTVFLQLRCFILSSAFFDRSFQLADDRSAVFFEQNETTDEKNLRQRQFALVKLFEEINLQPTVTNAAAKDGRKGLIQAAEQDEEKQKDPKKTTTNGKEVPSSNSSDTEEGEELEQDQLDALYKKAQSFDFSTPEAEPAETFAMDLRPYQKQALHWMMAKEKDEKSNREPSMHPLWEEYTWPLKDVDDKDLPPVEGQPNFYVNPYSGDLSLDFPVQEQHCLGGILADEMGLGKTIQMLSLVHTHRSEVAHQARQSAGGISSVNQLTRLGMNSESVLPAPCTTLVVAPMSLLSQWQSEAEKASKEGTMKIELYYGNEKSNNLQALCCESNATSAPDIVITSYGVVLSEFSSIAAKNGDKSFHNGLFSLKFFRVILDEAHHIKNRSSKTAKACYEISADHRWALTGTPIVNKLEDLFSLVRFLGVEPWNNFSFWRTFITVPFETGDFMRALDVVQTVLEPLVLRRTKDMKTPDGKPLVLLPPKQIEIVNVELSETERGVYDYIFNKAKRTFSQNVEAGTVMKAFTTIFAQILRLRQSCCHPILVRNRDIVADEVEAEAASDAVSGLADDMDLESLITSFTAVTDEASKDNNQVFGAHALEQIRDEAENECPLCFEEPMNDQTVTGCWHSACKKCLLDYIKHETDRAVMPRCFNCREPLNQRDLFEVVRHDDDPDKVSKKPKISLQRVGVNDSSAKVVALISELRALRREHPKMKSVVFSQFTSFLSLIEPALTRANVKYLRLDGSMAQKARAAVLAEFTEKKGFTVLLLSLRAGGVGLNLTSAGRVFMMDPWWSFAVEAQAIDRVHRMGQESEVQVKRFVVENSVEERMLKVQERKKFIATSLGMMNDEEKKLQRIEDIKELLTILDLFFSFTFFLRGLSLRHLYDLESLQLEDTVERRSNDNEEVAATHDSVSLKDPEIKKEVDDDKVDLGQQETRVEEDKCQTTDIEAEVGFEDRDERDNEQDLDDGYDSDDEGHLCSLLLYFISKTVLHHLTESSKANNMDRFAEQLFGRPERDSNSRARPPENTSFMETFAKNLAKSAARSAAKRAMGESSSNRTRDRTRGGVGAGGVGEINLEDFRGLGSFVLGMLNGGNNDGRKGEERKKDKKRKRDRDRDRDGHRSRGFEDEGDRYASDKERRKKKRHRVTFAEPYYEFQNETYPPPYDPEPQYEPDPREHRRSSHRHRESREREEREERRRRRRQRRYRRELDLKTLKTELEAMSSTIISLNARGAKHRDCEFYDRFVRKGGRLQDVIGSTLGQIRGFEEGGGGDDDRKRRHRER</sequence>
<comment type="similarity">
    <text evidence="2">Belongs to the SNF2/RAD54 helicase family.</text>
</comment>
<comment type="subcellular location">
    <subcellularLocation>
        <location evidence="1">Nucleus</location>
    </subcellularLocation>
</comment>
<dbReference type="InterPro" id="IPR001841">
    <property type="entry name" value="Znf_RING"/>
</dbReference>
<dbReference type="PANTHER" id="PTHR45626:SF22">
    <property type="entry name" value="DNA REPAIR PROTEIN RAD5"/>
    <property type="match status" value="1"/>
</dbReference>
<dbReference type="PANTHER" id="PTHR45626">
    <property type="entry name" value="TRANSCRIPTION TERMINATION FACTOR 2-RELATED"/>
    <property type="match status" value="1"/>
</dbReference>
<keyword evidence="5" id="KW-0227">DNA damage</keyword>
<keyword evidence="7" id="KW-0378">Hydrolase</keyword>
<dbReference type="GO" id="GO:0004386">
    <property type="term" value="F:helicase activity"/>
    <property type="evidence" value="ECO:0007669"/>
    <property type="project" value="UniProtKB-KW"/>
</dbReference>
<feature type="region of interest" description="Disordered" evidence="14">
    <location>
        <begin position="1219"/>
        <end position="1254"/>
    </location>
</feature>
<feature type="domain" description="Helicase C-terminal" evidence="17">
    <location>
        <begin position="981"/>
        <end position="1137"/>
    </location>
</feature>
<evidence type="ECO:0000256" key="2">
    <source>
        <dbReference type="ARBA" id="ARBA00007025"/>
    </source>
</evidence>
<evidence type="ECO:0000256" key="10">
    <source>
        <dbReference type="ARBA" id="ARBA00022840"/>
    </source>
</evidence>
<dbReference type="Gene3D" id="3.40.50.10810">
    <property type="entry name" value="Tandem AAA-ATPase domain"/>
    <property type="match status" value="1"/>
</dbReference>
<evidence type="ECO:0000259" key="17">
    <source>
        <dbReference type="PROSITE" id="PS51194"/>
    </source>
</evidence>
<protein>
    <submittedName>
        <fullName evidence="18">DNA repair protein RAD5</fullName>
    </submittedName>
</protein>
<keyword evidence="11" id="KW-0234">DNA repair</keyword>
<feature type="compositionally biased region" description="Basic and acidic residues" evidence="14">
    <location>
        <begin position="1470"/>
        <end position="1479"/>
    </location>
</feature>
<dbReference type="GO" id="GO:0003676">
    <property type="term" value="F:nucleic acid binding"/>
    <property type="evidence" value="ECO:0007669"/>
    <property type="project" value="InterPro"/>
</dbReference>
<feature type="region of interest" description="Disordered" evidence="14">
    <location>
        <begin position="1546"/>
        <end position="1566"/>
    </location>
</feature>
<dbReference type="PROSITE" id="PS50089">
    <property type="entry name" value="ZF_RING_2"/>
    <property type="match status" value="1"/>
</dbReference>
<reference evidence="18 19" key="1">
    <citation type="submission" date="2017-06" db="EMBL/GenBank/DDBJ databases">
        <title>Comparative genomic analysis of Ambrosia Fusariam Clade fungi.</title>
        <authorList>
            <person name="Stajich J.E."/>
            <person name="Carrillo J."/>
            <person name="Kijimoto T."/>
            <person name="Eskalen A."/>
            <person name="O'Donnell K."/>
            <person name="Kasson M."/>
        </authorList>
    </citation>
    <scope>NUCLEOTIDE SEQUENCE [LARGE SCALE GENOMIC DNA]</scope>
    <source>
        <strain evidence="18">UCR3666</strain>
    </source>
</reference>
<evidence type="ECO:0000256" key="12">
    <source>
        <dbReference type="ARBA" id="ARBA00023242"/>
    </source>
</evidence>
<proteinExistence type="inferred from homology"/>
<dbReference type="GO" id="GO:0005524">
    <property type="term" value="F:ATP binding"/>
    <property type="evidence" value="ECO:0007669"/>
    <property type="project" value="UniProtKB-KW"/>
</dbReference>
<evidence type="ECO:0000256" key="9">
    <source>
        <dbReference type="ARBA" id="ARBA00022833"/>
    </source>
</evidence>
<feature type="region of interest" description="Disordered" evidence="14">
    <location>
        <begin position="135"/>
        <end position="164"/>
    </location>
</feature>
<evidence type="ECO:0000256" key="1">
    <source>
        <dbReference type="ARBA" id="ARBA00004123"/>
    </source>
</evidence>
<feature type="compositionally biased region" description="Low complexity" evidence="14">
    <location>
        <begin position="81"/>
        <end position="90"/>
    </location>
</feature>
<feature type="region of interest" description="Disordered" evidence="14">
    <location>
        <begin position="1"/>
        <end position="90"/>
    </location>
</feature>
<dbReference type="GO" id="GO:0008094">
    <property type="term" value="F:ATP-dependent activity, acting on DNA"/>
    <property type="evidence" value="ECO:0007669"/>
    <property type="project" value="TreeGrafter"/>
</dbReference>
<keyword evidence="3" id="KW-0479">Metal-binding</keyword>
<evidence type="ECO:0000256" key="6">
    <source>
        <dbReference type="ARBA" id="ARBA00022771"/>
    </source>
</evidence>
<evidence type="ECO:0000313" key="18">
    <source>
        <dbReference type="EMBL" id="RMJ07319.1"/>
    </source>
</evidence>
<organism evidence="18 19">
    <name type="scientific">Fusarium kuroshium</name>
    <dbReference type="NCBI Taxonomy" id="2010991"/>
    <lineage>
        <taxon>Eukaryota</taxon>
        <taxon>Fungi</taxon>
        <taxon>Dikarya</taxon>
        <taxon>Ascomycota</taxon>
        <taxon>Pezizomycotina</taxon>
        <taxon>Sordariomycetes</taxon>
        <taxon>Hypocreomycetidae</taxon>
        <taxon>Hypocreales</taxon>
        <taxon>Nectriaceae</taxon>
        <taxon>Fusarium</taxon>
        <taxon>Fusarium solani species complex</taxon>
    </lineage>
</organism>
<evidence type="ECO:0000256" key="3">
    <source>
        <dbReference type="ARBA" id="ARBA00022723"/>
    </source>
</evidence>
<evidence type="ECO:0000256" key="13">
    <source>
        <dbReference type="PROSITE-ProRule" id="PRU00175"/>
    </source>
</evidence>
<dbReference type="SUPFAM" id="SSF52540">
    <property type="entry name" value="P-loop containing nucleoside triphosphate hydrolases"/>
    <property type="match status" value="2"/>
</dbReference>
<keyword evidence="4" id="KW-0547">Nucleotide-binding</keyword>
<dbReference type="STRING" id="2010991.A0A3M2RQ47"/>
<dbReference type="OrthoDB" id="2801544at2759"/>
<feature type="compositionally biased region" description="Pro residues" evidence="14">
    <location>
        <begin position="1444"/>
        <end position="1455"/>
    </location>
</feature>
<feature type="region of interest" description="Disordered" evidence="14">
    <location>
        <begin position="1373"/>
        <end position="1487"/>
    </location>
</feature>
<evidence type="ECO:0000256" key="14">
    <source>
        <dbReference type="SAM" id="MobiDB-lite"/>
    </source>
</evidence>
<accession>A0A3M2RQ47</accession>
<dbReference type="GO" id="GO:0016818">
    <property type="term" value="F:hydrolase activity, acting on acid anhydrides, in phosphorus-containing anhydrides"/>
    <property type="evidence" value="ECO:0007669"/>
    <property type="project" value="InterPro"/>
</dbReference>
<dbReference type="Proteomes" id="UP000277212">
    <property type="component" value="Unassembled WGS sequence"/>
</dbReference>
<name>A0A3M2RQ47_9HYPO</name>
<evidence type="ECO:0000256" key="8">
    <source>
        <dbReference type="ARBA" id="ARBA00022806"/>
    </source>
</evidence>
<dbReference type="GO" id="GO:0005634">
    <property type="term" value="C:nucleus"/>
    <property type="evidence" value="ECO:0007669"/>
    <property type="project" value="UniProtKB-SubCell"/>
</dbReference>
<dbReference type="PROSITE" id="PS51194">
    <property type="entry name" value="HELICASE_CTER"/>
    <property type="match status" value="1"/>
</dbReference>
<keyword evidence="8" id="KW-0347">Helicase</keyword>
<dbReference type="InterPro" id="IPR049730">
    <property type="entry name" value="SNF2/RAD54-like_C"/>
</dbReference>
<feature type="region of interest" description="Disordered" evidence="14">
    <location>
        <begin position="1322"/>
        <end position="1357"/>
    </location>
</feature>
<feature type="compositionally biased region" description="Low complexity" evidence="14">
    <location>
        <begin position="1322"/>
        <end position="1332"/>
    </location>
</feature>
<feature type="region of interest" description="Disordered" evidence="14">
    <location>
        <begin position="364"/>
        <end position="400"/>
    </location>
</feature>
<dbReference type="Pfam" id="PF00176">
    <property type="entry name" value="SNF2-rel_dom"/>
    <property type="match status" value="1"/>
</dbReference>
<dbReference type="EMBL" id="NKUJ01000349">
    <property type="protein sequence ID" value="RMJ07319.1"/>
    <property type="molecule type" value="Genomic_DNA"/>
</dbReference>
<feature type="domain" description="Helicase ATP-binding" evidence="16">
    <location>
        <begin position="499"/>
        <end position="709"/>
    </location>
</feature>
<dbReference type="Pfam" id="PF00271">
    <property type="entry name" value="Helicase_C"/>
    <property type="match status" value="1"/>
</dbReference>
<evidence type="ECO:0000259" key="15">
    <source>
        <dbReference type="PROSITE" id="PS50089"/>
    </source>
</evidence>
<dbReference type="InterPro" id="IPR014001">
    <property type="entry name" value="Helicase_ATP-bd"/>
</dbReference>
<feature type="compositionally biased region" description="Low complexity" evidence="14">
    <location>
        <begin position="142"/>
        <end position="160"/>
    </location>
</feature>
<dbReference type="Pfam" id="PF24975">
    <property type="entry name" value="UBA_Rad5"/>
    <property type="match status" value="1"/>
</dbReference>
<comment type="caution">
    <text evidence="18">The sequence shown here is derived from an EMBL/GenBank/DDBJ whole genome shotgun (WGS) entry which is preliminary data.</text>
</comment>
<feature type="domain" description="RING-type" evidence="15">
    <location>
        <begin position="893"/>
        <end position="938"/>
    </location>
</feature>
<evidence type="ECO:0000256" key="11">
    <source>
        <dbReference type="ARBA" id="ARBA00023204"/>
    </source>
</evidence>
<evidence type="ECO:0000256" key="5">
    <source>
        <dbReference type="ARBA" id="ARBA00022763"/>
    </source>
</evidence>
<dbReference type="SMART" id="SM00910">
    <property type="entry name" value="HIRAN"/>
    <property type="match status" value="1"/>
</dbReference>
<feature type="compositionally biased region" description="Basic and acidic residues" evidence="14">
    <location>
        <begin position="1397"/>
        <end position="1421"/>
    </location>
</feature>
<dbReference type="InterPro" id="IPR001650">
    <property type="entry name" value="Helicase_C-like"/>
</dbReference>
<keyword evidence="6 13" id="KW-0863">Zinc-finger</keyword>
<keyword evidence="9" id="KW-0862">Zinc</keyword>
<dbReference type="InterPro" id="IPR013083">
    <property type="entry name" value="Znf_RING/FYVE/PHD"/>
</dbReference>
<dbReference type="Gene3D" id="3.30.40.10">
    <property type="entry name" value="Zinc/RING finger domain, C3HC4 (zinc finger)"/>
    <property type="match status" value="1"/>
</dbReference>
<dbReference type="InterPro" id="IPR000330">
    <property type="entry name" value="SNF2_N"/>
</dbReference>
<dbReference type="SMART" id="SM00487">
    <property type="entry name" value="DEXDc"/>
    <property type="match status" value="1"/>
</dbReference>
<gene>
    <name evidence="18" type="ORF">CDV36_013092</name>
</gene>
<dbReference type="InterPro" id="IPR027417">
    <property type="entry name" value="P-loop_NTPase"/>
</dbReference>
<dbReference type="PROSITE" id="PS51192">
    <property type="entry name" value="HELICASE_ATP_BIND_1"/>
    <property type="match status" value="1"/>
</dbReference>
<dbReference type="SMART" id="SM00490">
    <property type="entry name" value="HELICc"/>
    <property type="match status" value="1"/>
</dbReference>
<evidence type="ECO:0000259" key="16">
    <source>
        <dbReference type="PROSITE" id="PS51192"/>
    </source>
</evidence>
<dbReference type="GO" id="GO:0008270">
    <property type="term" value="F:zinc ion binding"/>
    <property type="evidence" value="ECO:0007669"/>
    <property type="project" value="UniProtKB-KW"/>
</dbReference>
<feature type="compositionally biased region" description="Acidic residues" evidence="14">
    <location>
        <begin position="1244"/>
        <end position="1254"/>
    </location>
</feature>
<dbReference type="Gene3D" id="3.40.50.300">
    <property type="entry name" value="P-loop containing nucleotide triphosphate hydrolases"/>
    <property type="match status" value="1"/>
</dbReference>
<keyword evidence="12" id="KW-0539">Nucleus</keyword>
<dbReference type="InterPro" id="IPR050628">
    <property type="entry name" value="SNF2_RAD54_helicase_TF"/>
</dbReference>